<feature type="compositionally biased region" description="Low complexity" evidence="2">
    <location>
        <begin position="35"/>
        <end position="81"/>
    </location>
</feature>
<feature type="compositionally biased region" description="Acidic residues" evidence="2">
    <location>
        <begin position="296"/>
        <end position="306"/>
    </location>
</feature>
<evidence type="ECO:0000256" key="2">
    <source>
        <dbReference type="SAM" id="MobiDB-lite"/>
    </source>
</evidence>
<dbReference type="AlphaFoldDB" id="A0AA38RWJ4"/>
<evidence type="ECO:0000313" key="5">
    <source>
        <dbReference type="Proteomes" id="UP001174691"/>
    </source>
</evidence>
<feature type="region of interest" description="Disordered" evidence="2">
    <location>
        <begin position="230"/>
        <end position="744"/>
    </location>
</feature>
<name>A0AA38RWJ4_9PEZI</name>
<dbReference type="EMBL" id="JANBVN010000076">
    <property type="protein sequence ID" value="KAJ9149738.1"/>
    <property type="molecule type" value="Genomic_DNA"/>
</dbReference>
<feature type="compositionally biased region" description="Acidic residues" evidence="2">
    <location>
        <begin position="671"/>
        <end position="682"/>
    </location>
</feature>
<feature type="region of interest" description="Disordered" evidence="2">
    <location>
        <begin position="1"/>
        <end position="216"/>
    </location>
</feature>
<dbReference type="Proteomes" id="UP001174691">
    <property type="component" value="Unassembled WGS sequence"/>
</dbReference>
<sequence length="979" mass="105466">MATSREERMASRMRGAGRRIEEDISFNFVLPEPEPSIIADAPAAPSPDAEHPSAPTAHAPISASPLPAAAAAVAAPRSANPNTSAKRRRISPRDRAREPVAPLAPPPVPLPAPRPGRARPDPYDALAARSPQSARSRASPRSTRSGAGAASDALRRSMVAHAPGAQGDHEDDMESLPGPTPRTGQRRVVGVASTREEEIVQESPADAPGSGRRRRVVRVSEVAGGAGAVLQRVMGQDKGMSQGRGGMASGGEQRREEDEEDEITAEMDVDLGETSSPLVRKVAQRARAREGGDTPREEEEEDEITAEMDVSPSLRLRSSPLVRKVAQRRTVGKSTETADKTAGKRGQKSLPRRTARQSGGESGAFGLGDEVDELSPAHAPVPSSSAVGRRTVRLSVASADDDGDELSPAVARTTRRGVKRPARVLADDGGADELSPAPAKTAEPRGRPSVRKAVEGVEPPLPSTAMDAKRNAGRPPRTAPKTTETQSPASAKEAKWSVGRTRKSIPDNTDAPSPARAPVTKPNAQPLADTETDELERPSPVLAKTGRRSARVSDVGAELGEADELSPEKTGEVMGPPPKRKQQKELMKAGIAQPDNSYTQASAGRPRKTPRKTTPENRSAQKPRSKPAGVEPAGERQEPEEPEQAEEITATEAARRLGRKRPRRSVLPPAEPEEHEQEEEEEPSSKRRRERPPQSPATQQPPKTRKEKKAAAAAAREPRSKRPPTKKKSKTAAAGDDDDEPQELTGTVPITVQRFSKAPAAHPNPDSEPSDPIPFASRAGVNAVDVLAQICEELVASFLTSLREQGRNNAADDDAAARRREVKTMMRALELFGEELRTRLLEHAIALDALHALRKRVRRAQRERVALREEIGRIRREREGVEVRKDAVRVRHEREREEAMANINLSSAMHDVDLAVEKGLAAEPLDAKEESRANLANLEFLINQVAVQACSKSDQGGALKQIKEFNAFLERAAAALEGR</sequence>
<feature type="compositionally biased region" description="Low complexity" evidence="2">
    <location>
        <begin position="127"/>
        <end position="151"/>
    </location>
</feature>
<feature type="compositionally biased region" description="Acidic residues" evidence="2">
    <location>
        <begin position="257"/>
        <end position="271"/>
    </location>
</feature>
<feature type="compositionally biased region" description="Polar residues" evidence="2">
    <location>
        <begin position="480"/>
        <end position="489"/>
    </location>
</feature>
<gene>
    <name evidence="4" type="ORF">NKR19_g5523</name>
</gene>
<comment type="caution">
    <text evidence="4">The sequence shown here is derived from an EMBL/GenBank/DDBJ whole genome shotgun (WGS) entry which is preliminary data.</text>
</comment>
<dbReference type="InterPro" id="IPR048743">
    <property type="entry name" value="AME1"/>
</dbReference>
<organism evidence="4 5">
    <name type="scientific">Coniochaeta hoffmannii</name>
    <dbReference type="NCBI Taxonomy" id="91930"/>
    <lineage>
        <taxon>Eukaryota</taxon>
        <taxon>Fungi</taxon>
        <taxon>Dikarya</taxon>
        <taxon>Ascomycota</taxon>
        <taxon>Pezizomycotina</taxon>
        <taxon>Sordariomycetes</taxon>
        <taxon>Sordariomycetidae</taxon>
        <taxon>Coniochaetales</taxon>
        <taxon>Coniochaetaceae</taxon>
        <taxon>Coniochaeta</taxon>
    </lineage>
</organism>
<evidence type="ECO:0000256" key="1">
    <source>
        <dbReference type="SAM" id="Coils"/>
    </source>
</evidence>
<keyword evidence="5" id="KW-1185">Reference proteome</keyword>
<evidence type="ECO:0000259" key="3">
    <source>
        <dbReference type="Pfam" id="PF20994"/>
    </source>
</evidence>
<feature type="compositionally biased region" description="Basic residues" evidence="2">
    <location>
        <begin position="719"/>
        <end position="730"/>
    </location>
</feature>
<accession>A0AA38RWJ4</accession>
<feature type="compositionally biased region" description="Low complexity" evidence="2">
    <location>
        <begin position="310"/>
        <end position="323"/>
    </location>
</feature>
<reference evidence="4" key="1">
    <citation type="submission" date="2022-07" db="EMBL/GenBank/DDBJ databases">
        <title>Fungi with potential for degradation of polypropylene.</title>
        <authorList>
            <person name="Gostincar C."/>
        </authorList>
    </citation>
    <scope>NUCLEOTIDE SEQUENCE</scope>
    <source>
        <strain evidence="4">EXF-13287</strain>
    </source>
</reference>
<dbReference type="Pfam" id="PF20994">
    <property type="entry name" value="CENPU"/>
    <property type="match status" value="1"/>
</dbReference>
<keyword evidence="1" id="KW-0175">Coiled coil</keyword>
<feature type="compositionally biased region" description="Basic residues" evidence="2">
    <location>
        <begin position="413"/>
        <end position="422"/>
    </location>
</feature>
<feature type="compositionally biased region" description="Pro residues" evidence="2">
    <location>
        <begin position="102"/>
        <end position="114"/>
    </location>
</feature>
<feature type="compositionally biased region" description="Low complexity" evidence="2">
    <location>
        <begin position="376"/>
        <end position="387"/>
    </location>
</feature>
<proteinExistence type="predicted"/>
<evidence type="ECO:0000313" key="4">
    <source>
        <dbReference type="EMBL" id="KAJ9149738.1"/>
    </source>
</evidence>
<feature type="compositionally biased region" description="Basic and acidic residues" evidence="2">
    <location>
        <begin position="1"/>
        <end position="10"/>
    </location>
</feature>
<feature type="compositionally biased region" description="Basic residues" evidence="2">
    <location>
        <begin position="343"/>
        <end position="355"/>
    </location>
</feature>
<feature type="coiled-coil region" evidence="1">
    <location>
        <begin position="843"/>
        <end position="877"/>
    </location>
</feature>
<protein>
    <submittedName>
        <fullName evidence="4">AT hook domain-containing protein</fullName>
    </submittedName>
</protein>
<feature type="domain" description="Inner kinetochore subunit AME1" evidence="3">
    <location>
        <begin position="777"/>
        <end position="971"/>
    </location>
</feature>